<dbReference type="SFLD" id="SFLDS00003">
    <property type="entry name" value="Haloacid_Dehalogenase"/>
    <property type="match status" value="1"/>
</dbReference>
<dbReference type="RefSeq" id="WP_115497386.1">
    <property type="nucleotide sequence ID" value="NZ_QRBE01000018.1"/>
</dbReference>
<dbReference type="Proteomes" id="UP000254258">
    <property type="component" value="Unassembled WGS sequence"/>
</dbReference>
<protein>
    <submittedName>
        <fullName evidence="3">Acid phosphatase</fullName>
    </submittedName>
</protein>
<comment type="caution">
    <text evidence="3">The sequence shown here is derived from an EMBL/GenBank/DDBJ whole genome shotgun (WGS) entry which is preliminary data.</text>
</comment>
<feature type="signal peptide" evidence="2">
    <location>
        <begin position="1"/>
        <end position="22"/>
    </location>
</feature>
<reference evidence="3 4" key="1">
    <citation type="submission" date="2018-07" db="EMBL/GenBank/DDBJ databases">
        <title>Dyella monticola sp. nov. and Dyella psychrodurans sp. nov. isolated from monsoon evergreen broad-leaved forest soil of Dinghu Mountain, China.</title>
        <authorList>
            <person name="Gao Z."/>
            <person name="Qiu L."/>
        </authorList>
    </citation>
    <scope>NUCLEOTIDE SEQUENCE [LARGE SCALE GENOMIC DNA]</scope>
    <source>
        <strain evidence="3 4">4G-K06</strain>
    </source>
</reference>
<dbReference type="SFLD" id="SFLDG01125">
    <property type="entry name" value="C1.1:_Acid_Phosphatase_Like"/>
    <property type="match status" value="1"/>
</dbReference>
<feature type="chain" id="PRO_5016687852" evidence="2">
    <location>
        <begin position="23"/>
        <end position="302"/>
    </location>
</feature>
<dbReference type="Gene3D" id="3.40.50.1000">
    <property type="entry name" value="HAD superfamily/HAD-like"/>
    <property type="match status" value="1"/>
</dbReference>
<evidence type="ECO:0000313" key="4">
    <source>
        <dbReference type="Proteomes" id="UP000254258"/>
    </source>
</evidence>
<gene>
    <name evidence="3" type="ORF">DWU98_20085</name>
</gene>
<dbReference type="InterPro" id="IPR036412">
    <property type="entry name" value="HAD-like_sf"/>
</dbReference>
<evidence type="ECO:0000256" key="1">
    <source>
        <dbReference type="ARBA" id="ARBA00022729"/>
    </source>
</evidence>
<dbReference type="PANTHER" id="PTHR31284:SF10">
    <property type="entry name" value="ACID PHOSPHATASE-LIKE PROTEIN"/>
    <property type="match status" value="1"/>
</dbReference>
<name>A0A370WSB2_9GAMM</name>
<evidence type="ECO:0000256" key="2">
    <source>
        <dbReference type="SAM" id="SignalP"/>
    </source>
</evidence>
<proteinExistence type="predicted"/>
<dbReference type="OrthoDB" id="395856at2"/>
<dbReference type="Pfam" id="PF03767">
    <property type="entry name" value="Acid_phosphat_B"/>
    <property type="match status" value="1"/>
</dbReference>
<sequence>MVKSLPVLMGTLLVLCGCASQAPHPSTPAPVAASAAVVHPAAVPPVPADDNLNAVAWTQTALEHDLVYEETYRSAQLQLLAALRDKSWDALPHEDRTGSYKNLKPAVILDIDETVLDNSPYQARLIQHGGEYNEADWAAWCKEERARAMPGAVAFTQFAAKHGVAVIYISNRAQDLDAVTIDNLRKVGLPVSGPDAFLGLGTILRGCDQVGTEKSCRRQRVGQHYRVLMQFGDQLGDFVAILNNSDAGRAQAMAPYTAWIGRRWFVFPNPTYGSWEPALFNNAWGAPRDQRRQQKVQALHTD</sequence>
<dbReference type="PANTHER" id="PTHR31284">
    <property type="entry name" value="ACID PHOSPHATASE-LIKE PROTEIN"/>
    <property type="match status" value="1"/>
</dbReference>
<dbReference type="EMBL" id="QRBE01000018">
    <property type="protein sequence ID" value="RDS79049.1"/>
    <property type="molecule type" value="Genomic_DNA"/>
</dbReference>
<organism evidence="3 4">
    <name type="scientific">Dyella monticola</name>
    <dbReference type="NCBI Taxonomy" id="1927958"/>
    <lineage>
        <taxon>Bacteria</taxon>
        <taxon>Pseudomonadati</taxon>
        <taxon>Pseudomonadota</taxon>
        <taxon>Gammaproteobacteria</taxon>
        <taxon>Lysobacterales</taxon>
        <taxon>Rhodanobacteraceae</taxon>
        <taxon>Dyella</taxon>
    </lineage>
</organism>
<accession>A0A370WSB2</accession>
<dbReference type="SUPFAM" id="SSF56784">
    <property type="entry name" value="HAD-like"/>
    <property type="match status" value="1"/>
</dbReference>
<dbReference type="InterPro" id="IPR006423">
    <property type="entry name" value="Lipo_e_P4"/>
</dbReference>
<dbReference type="PROSITE" id="PS51257">
    <property type="entry name" value="PROKAR_LIPOPROTEIN"/>
    <property type="match status" value="1"/>
</dbReference>
<dbReference type="GO" id="GO:0009279">
    <property type="term" value="C:cell outer membrane"/>
    <property type="evidence" value="ECO:0007669"/>
    <property type="project" value="InterPro"/>
</dbReference>
<dbReference type="AlphaFoldDB" id="A0A370WSB2"/>
<dbReference type="PIRSF" id="PIRSF019271">
    <property type="entry name" value="Acid_Ptase_C"/>
    <property type="match status" value="1"/>
</dbReference>
<keyword evidence="4" id="KW-1185">Reference proteome</keyword>
<dbReference type="InterPro" id="IPR023214">
    <property type="entry name" value="HAD_sf"/>
</dbReference>
<dbReference type="InterPro" id="IPR005519">
    <property type="entry name" value="Acid_phosphat_B-like"/>
</dbReference>
<evidence type="ECO:0000313" key="3">
    <source>
        <dbReference type="EMBL" id="RDS79049.1"/>
    </source>
</evidence>
<keyword evidence="1 2" id="KW-0732">Signal</keyword>